<protein>
    <recommendedName>
        <fullName evidence="3">SPOR domain-containing protein</fullName>
    </recommendedName>
</protein>
<dbReference type="RefSeq" id="WP_004356926.1">
    <property type="nucleotide sequence ID" value="NZ_AMXF01000010.1"/>
</dbReference>
<keyword evidence="2" id="KW-1185">Reference proteome</keyword>
<dbReference type="AlphaFoldDB" id="N6YW84"/>
<dbReference type="EMBL" id="AMXF01000010">
    <property type="protein sequence ID" value="ENO98516.1"/>
    <property type="molecule type" value="Genomic_DNA"/>
</dbReference>
<organism evidence="1 2">
    <name type="scientific">Thauera phenylacetica B4P</name>
    <dbReference type="NCBI Taxonomy" id="1234382"/>
    <lineage>
        <taxon>Bacteria</taxon>
        <taxon>Pseudomonadati</taxon>
        <taxon>Pseudomonadota</taxon>
        <taxon>Betaproteobacteria</taxon>
        <taxon>Rhodocyclales</taxon>
        <taxon>Zoogloeaceae</taxon>
        <taxon>Thauera</taxon>
    </lineage>
</organism>
<evidence type="ECO:0008006" key="3">
    <source>
        <dbReference type="Google" id="ProtNLM"/>
    </source>
</evidence>
<accession>N6YW84</accession>
<evidence type="ECO:0000313" key="1">
    <source>
        <dbReference type="EMBL" id="ENO98516.1"/>
    </source>
</evidence>
<reference evidence="1 2" key="1">
    <citation type="submission" date="2012-09" db="EMBL/GenBank/DDBJ databases">
        <title>Draft Genome Sequences of 6 Strains from Genus Thauera.</title>
        <authorList>
            <person name="Liu B."/>
            <person name="Shapleigh J.P."/>
            <person name="Frostegard A.H."/>
        </authorList>
    </citation>
    <scope>NUCLEOTIDE SEQUENCE [LARGE SCALE GENOMIC DNA]</scope>
    <source>
        <strain evidence="1 2">B4P</strain>
    </source>
</reference>
<name>N6YW84_9RHOO</name>
<evidence type="ECO:0000313" key="2">
    <source>
        <dbReference type="Proteomes" id="UP000013047"/>
    </source>
</evidence>
<proteinExistence type="predicted"/>
<comment type="caution">
    <text evidence="1">The sequence shown here is derived from an EMBL/GenBank/DDBJ whole genome shotgun (WGS) entry which is preliminary data.</text>
</comment>
<sequence>MKNSRDPDTEPTRWALWRLDDNDNRFVVAVFARREEAEAVARAFEAHGHKQTYWVELAHGAAP</sequence>
<gene>
    <name evidence="1" type="ORF">C667_03333</name>
</gene>
<dbReference type="Proteomes" id="UP000013047">
    <property type="component" value="Unassembled WGS sequence"/>
</dbReference>